<dbReference type="SUPFAM" id="SSF48452">
    <property type="entry name" value="TPR-like"/>
    <property type="match status" value="2"/>
</dbReference>
<dbReference type="GO" id="GO:0000978">
    <property type="term" value="F:RNA polymerase II cis-regulatory region sequence-specific DNA binding"/>
    <property type="evidence" value="ECO:0007669"/>
    <property type="project" value="TreeGrafter"/>
</dbReference>
<evidence type="ECO:0000256" key="2">
    <source>
        <dbReference type="ARBA" id="ARBA00022491"/>
    </source>
</evidence>
<gene>
    <name evidence="11" type="ORF">BJ508DRAFT_204221</name>
</gene>
<dbReference type="InterPro" id="IPR011990">
    <property type="entry name" value="TPR-like_helical_dom_sf"/>
</dbReference>
<evidence type="ECO:0000256" key="7">
    <source>
        <dbReference type="ARBA" id="ARBA00023242"/>
    </source>
</evidence>
<dbReference type="PANTHER" id="PTHR14017">
    <property type="entry name" value="LYSINE-SPECIFIC DEMETHYLASE"/>
    <property type="match status" value="1"/>
</dbReference>
<name>A0A3N4IJA8_ASCIM</name>
<evidence type="ECO:0000256" key="5">
    <source>
        <dbReference type="ARBA" id="ARBA00023015"/>
    </source>
</evidence>
<organism evidence="11 12">
    <name type="scientific">Ascobolus immersus RN42</name>
    <dbReference type="NCBI Taxonomy" id="1160509"/>
    <lineage>
        <taxon>Eukaryota</taxon>
        <taxon>Fungi</taxon>
        <taxon>Dikarya</taxon>
        <taxon>Ascomycota</taxon>
        <taxon>Pezizomycotina</taxon>
        <taxon>Pezizomycetes</taxon>
        <taxon>Pezizales</taxon>
        <taxon>Ascobolaceae</taxon>
        <taxon>Ascobolus</taxon>
    </lineage>
</organism>
<evidence type="ECO:0000313" key="11">
    <source>
        <dbReference type="EMBL" id="RPA86225.1"/>
    </source>
</evidence>
<feature type="region of interest" description="Disordered" evidence="10">
    <location>
        <begin position="406"/>
        <end position="449"/>
    </location>
</feature>
<evidence type="ECO:0000256" key="6">
    <source>
        <dbReference type="ARBA" id="ARBA00023163"/>
    </source>
</evidence>
<dbReference type="SMART" id="SM00028">
    <property type="entry name" value="TPR"/>
    <property type="match status" value="9"/>
</dbReference>
<dbReference type="Pfam" id="PF14559">
    <property type="entry name" value="TPR_19"/>
    <property type="match status" value="1"/>
</dbReference>
<dbReference type="GO" id="GO:0005634">
    <property type="term" value="C:nucleus"/>
    <property type="evidence" value="ECO:0007669"/>
    <property type="project" value="UniProtKB-SubCell"/>
</dbReference>
<dbReference type="InterPro" id="IPR051630">
    <property type="entry name" value="Corepressor-Demethylase"/>
</dbReference>
<dbReference type="Pfam" id="PF12895">
    <property type="entry name" value="ANAPC3"/>
    <property type="match status" value="1"/>
</dbReference>
<keyword evidence="6" id="KW-0804">Transcription</keyword>
<feature type="repeat" description="TPR" evidence="9">
    <location>
        <begin position="322"/>
        <end position="355"/>
    </location>
</feature>
<dbReference type="GO" id="GO:0017053">
    <property type="term" value="C:transcription repressor complex"/>
    <property type="evidence" value="ECO:0007669"/>
    <property type="project" value="TreeGrafter"/>
</dbReference>
<comment type="similarity">
    <text evidence="8">Belongs to the CYC8/SSN6 family.</text>
</comment>
<accession>A0A3N4IJA8</accession>
<evidence type="ECO:0000256" key="10">
    <source>
        <dbReference type="SAM" id="MobiDB-lite"/>
    </source>
</evidence>
<dbReference type="Proteomes" id="UP000275078">
    <property type="component" value="Unassembled WGS sequence"/>
</dbReference>
<dbReference type="GO" id="GO:0031490">
    <property type="term" value="F:chromatin DNA binding"/>
    <property type="evidence" value="ECO:0007669"/>
    <property type="project" value="TreeGrafter"/>
</dbReference>
<feature type="repeat" description="TPR" evidence="9">
    <location>
        <begin position="288"/>
        <end position="321"/>
    </location>
</feature>
<keyword evidence="12" id="KW-1185">Reference proteome</keyword>
<dbReference type="PROSITE" id="PS50293">
    <property type="entry name" value="TPR_REGION"/>
    <property type="match status" value="2"/>
</dbReference>
<feature type="repeat" description="TPR" evidence="9">
    <location>
        <begin position="106"/>
        <end position="139"/>
    </location>
</feature>
<evidence type="ECO:0000256" key="3">
    <source>
        <dbReference type="ARBA" id="ARBA00022737"/>
    </source>
</evidence>
<keyword evidence="4 9" id="KW-0802">TPR repeat</keyword>
<keyword evidence="7" id="KW-0539">Nucleus</keyword>
<feature type="compositionally biased region" description="Low complexity" evidence="10">
    <location>
        <begin position="424"/>
        <end position="441"/>
    </location>
</feature>
<evidence type="ECO:0000256" key="8">
    <source>
        <dbReference type="ARBA" id="ARBA00061082"/>
    </source>
</evidence>
<feature type="repeat" description="TPR" evidence="9">
    <location>
        <begin position="38"/>
        <end position="71"/>
    </location>
</feature>
<dbReference type="Gene3D" id="1.25.40.10">
    <property type="entry name" value="Tetratricopeptide repeat domain"/>
    <property type="match status" value="3"/>
</dbReference>
<evidence type="ECO:0000256" key="1">
    <source>
        <dbReference type="ARBA" id="ARBA00004123"/>
    </source>
</evidence>
<dbReference type="EMBL" id="ML119650">
    <property type="protein sequence ID" value="RPA86225.1"/>
    <property type="molecule type" value="Genomic_DNA"/>
</dbReference>
<keyword evidence="5" id="KW-0805">Transcription regulation</keyword>
<feature type="repeat" description="TPR" evidence="9">
    <location>
        <begin position="179"/>
        <end position="212"/>
    </location>
</feature>
<dbReference type="OrthoDB" id="418911at2759"/>
<feature type="non-terminal residue" evidence="11">
    <location>
        <position position="449"/>
    </location>
</feature>
<comment type="subcellular location">
    <subcellularLocation>
        <location evidence="1">Nucleus</location>
    </subcellularLocation>
</comment>
<feature type="compositionally biased region" description="Polar residues" evidence="10">
    <location>
        <begin position="1"/>
        <end position="15"/>
    </location>
</feature>
<proteinExistence type="inferred from homology"/>
<sequence length="449" mass="51562">MSGAQQALSPGQQRLNGHPHPGQQQKPPIFQHLQIANENLWIQLGTVTELIGDLDRALAAYEAALRHNPYSTRAMNSISCILRTKEQYPKAIEYLNQILQIEQNNGETWGSLGHCYLMMDDLQQAYSAYQQALYHLRDPKEPKLWYGIGILYDRYGSLEHAEEAFSQVLRMEPNFDKANEIYFRLGIIYKQRAKYDLSLECFRYIVNNPPRPLTEEDIWFQIGHVHEQKKDFAAAKDAYQRVLEHDPNHAKVLQQLGWLHHQSSAEFTSQELAIEYLEKSVSADNTDAQSWYLLGRCYMSQQKYPRAYEAYQQAVYRDPRNPTFWCSIGVLYYQINQYRDALDAYSRAIRLNPYISEVWYDLGTLYESCNNQVADALDAYSRAADLDPSNPHIKARLQLLRSNQAAGIQHQAPHPQDVNPHSYQAAGVQGPPGPQWGSQAQQPPPPPPP</sequence>
<dbReference type="PANTHER" id="PTHR14017:SF1">
    <property type="entry name" value="LD02225P"/>
    <property type="match status" value="1"/>
</dbReference>
<dbReference type="GO" id="GO:0000122">
    <property type="term" value="P:negative regulation of transcription by RNA polymerase II"/>
    <property type="evidence" value="ECO:0007669"/>
    <property type="project" value="TreeGrafter"/>
</dbReference>
<dbReference type="InterPro" id="IPR019734">
    <property type="entry name" value="TPR_rpt"/>
</dbReference>
<evidence type="ECO:0000256" key="4">
    <source>
        <dbReference type="ARBA" id="ARBA00022803"/>
    </source>
</evidence>
<keyword evidence="3" id="KW-0677">Repeat</keyword>
<feature type="region of interest" description="Disordered" evidence="10">
    <location>
        <begin position="1"/>
        <end position="26"/>
    </location>
</feature>
<dbReference type="STRING" id="1160509.A0A3N4IJA8"/>
<dbReference type="AlphaFoldDB" id="A0A3N4IJA8"/>
<reference evidence="11 12" key="1">
    <citation type="journal article" date="2018" name="Nat. Ecol. Evol.">
        <title>Pezizomycetes genomes reveal the molecular basis of ectomycorrhizal truffle lifestyle.</title>
        <authorList>
            <person name="Murat C."/>
            <person name="Payen T."/>
            <person name="Noel B."/>
            <person name="Kuo A."/>
            <person name="Morin E."/>
            <person name="Chen J."/>
            <person name="Kohler A."/>
            <person name="Krizsan K."/>
            <person name="Balestrini R."/>
            <person name="Da Silva C."/>
            <person name="Montanini B."/>
            <person name="Hainaut M."/>
            <person name="Levati E."/>
            <person name="Barry K.W."/>
            <person name="Belfiori B."/>
            <person name="Cichocki N."/>
            <person name="Clum A."/>
            <person name="Dockter R.B."/>
            <person name="Fauchery L."/>
            <person name="Guy J."/>
            <person name="Iotti M."/>
            <person name="Le Tacon F."/>
            <person name="Lindquist E.A."/>
            <person name="Lipzen A."/>
            <person name="Malagnac F."/>
            <person name="Mello A."/>
            <person name="Molinier V."/>
            <person name="Miyauchi S."/>
            <person name="Poulain J."/>
            <person name="Riccioni C."/>
            <person name="Rubini A."/>
            <person name="Sitrit Y."/>
            <person name="Splivallo R."/>
            <person name="Traeger S."/>
            <person name="Wang M."/>
            <person name="Zifcakova L."/>
            <person name="Wipf D."/>
            <person name="Zambonelli A."/>
            <person name="Paolocci F."/>
            <person name="Nowrousian M."/>
            <person name="Ottonello S."/>
            <person name="Baldrian P."/>
            <person name="Spatafora J.W."/>
            <person name="Henrissat B."/>
            <person name="Nagy L.G."/>
            <person name="Aury J.M."/>
            <person name="Wincker P."/>
            <person name="Grigoriev I.V."/>
            <person name="Bonfante P."/>
            <person name="Martin F.M."/>
        </authorList>
    </citation>
    <scope>NUCLEOTIDE SEQUENCE [LARGE SCALE GENOMIC DNA]</scope>
    <source>
        <strain evidence="11 12">RN42</strain>
    </source>
</reference>
<evidence type="ECO:0000313" key="12">
    <source>
        <dbReference type="Proteomes" id="UP000275078"/>
    </source>
</evidence>
<evidence type="ECO:0000256" key="9">
    <source>
        <dbReference type="PROSITE-ProRule" id="PRU00339"/>
    </source>
</evidence>
<feature type="repeat" description="TPR" evidence="9">
    <location>
        <begin position="216"/>
        <end position="249"/>
    </location>
</feature>
<feature type="repeat" description="TPR" evidence="9">
    <location>
        <begin position="142"/>
        <end position="175"/>
    </location>
</feature>
<dbReference type="FunFam" id="1.25.40.10:FF:000403">
    <property type="entry name" value="General transcriptional repressor, putative"/>
    <property type="match status" value="1"/>
</dbReference>
<dbReference type="PROSITE" id="PS50005">
    <property type="entry name" value="TPR"/>
    <property type="match status" value="7"/>
</dbReference>
<keyword evidence="2" id="KW-0678">Repressor</keyword>
<dbReference type="Pfam" id="PF00515">
    <property type="entry name" value="TPR_1"/>
    <property type="match status" value="1"/>
</dbReference>
<protein>
    <submittedName>
        <fullName evidence="11">TPR-like protein</fullName>
    </submittedName>
</protein>
<dbReference type="Pfam" id="PF13181">
    <property type="entry name" value="TPR_8"/>
    <property type="match status" value="1"/>
</dbReference>
<dbReference type="FunFam" id="1.25.40.10:FF:000078">
    <property type="entry name" value="Transcriptional corepressor Cyc8"/>
    <property type="match status" value="1"/>
</dbReference>